<evidence type="ECO:0000313" key="7">
    <source>
        <dbReference type="Proteomes" id="UP000007801"/>
    </source>
</evidence>
<dbReference type="GO" id="GO:0016020">
    <property type="term" value="C:membrane"/>
    <property type="evidence" value="ECO:0007669"/>
    <property type="project" value="TreeGrafter"/>
</dbReference>
<dbReference type="Proteomes" id="UP000007801">
    <property type="component" value="Unassembled WGS sequence"/>
</dbReference>
<dbReference type="eggNOG" id="KOG2063">
    <property type="taxonomic scope" value="Eukaryota"/>
</dbReference>
<evidence type="ECO:0000259" key="5">
    <source>
        <dbReference type="PROSITE" id="PS50219"/>
    </source>
</evidence>
<feature type="repeat" description="CHCR" evidence="4">
    <location>
        <begin position="569"/>
        <end position="737"/>
    </location>
</feature>
<gene>
    <name evidence="6" type="primary">Dana\GF23148</name>
    <name evidence="6" type="synonym">dana_GLEANR_7815</name>
    <name evidence="6" type="ORF">GF23148</name>
</gene>
<dbReference type="InterPro" id="IPR000547">
    <property type="entry name" value="Clathrin_H-chain/VPS_repeat"/>
</dbReference>
<name>B3MTQ2_DROAN</name>
<dbReference type="OrthoDB" id="5325112at2759"/>
<dbReference type="InterPro" id="IPR032914">
    <property type="entry name" value="Vam6/VPS39/TRAP1"/>
</dbReference>
<dbReference type="GO" id="GO:0034058">
    <property type="term" value="P:endosomal vesicle fusion"/>
    <property type="evidence" value="ECO:0007669"/>
    <property type="project" value="EnsemblMetazoa"/>
</dbReference>
<accession>B3MTQ2</accession>
<feature type="domain" description="CNH" evidence="5">
    <location>
        <begin position="14"/>
        <end position="306"/>
    </location>
</feature>
<evidence type="ECO:0000313" key="6">
    <source>
        <dbReference type="EMBL" id="EDV30183.1"/>
    </source>
</evidence>
<dbReference type="GeneID" id="6505794"/>
<dbReference type="EMBL" id="CH902623">
    <property type="protein sequence ID" value="EDV30183.1"/>
    <property type="molecule type" value="Genomic_DNA"/>
</dbReference>
<dbReference type="KEGG" id="dan:6505794"/>
<comment type="subcellular location">
    <subcellularLocation>
        <location evidence="1">Endomembrane system</location>
        <topology evidence="1">Peripheral membrane protein</topology>
    </subcellularLocation>
</comment>
<dbReference type="AlphaFoldDB" id="B3MTQ2"/>
<dbReference type="GO" id="GO:0033292">
    <property type="term" value="P:T-tubule organization"/>
    <property type="evidence" value="ECO:0007669"/>
    <property type="project" value="EnsemblMetazoa"/>
</dbReference>
<dbReference type="InterPro" id="IPR001180">
    <property type="entry name" value="CNH_dom"/>
</dbReference>
<evidence type="ECO:0000256" key="1">
    <source>
        <dbReference type="ARBA" id="ARBA00004184"/>
    </source>
</evidence>
<dbReference type="OMA" id="EEYCNQV"/>
<dbReference type="InParanoid" id="B3MTQ2"/>
<dbReference type="PANTHER" id="PTHR12894:SF49">
    <property type="entry name" value="VAM6_VPS39-LIKE PROTEIN"/>
    <property type="match status" value="1"/>
</dbReference>
<protein>
    <recommendedName>
        <fullName evidence="5">CNH domain-containing protein</fullName>
    </recommendedName>
</protein>
<dbReference type="PROSITE" id="PS50236">
    <property type="entry name" value="CHCR"/>
    <property type="match status" value="1"/>
</dbReference>
<dbReference type="STRING" id="7217.B3MTQ2"/>
<dbReference type="Pfam" id="PF00780">
    <property type="entry name" value="CNH"/>
    <property type="match status" value="1"/>
</dbReference>
<evidence type="ECO:0000256" key="2">
    <source>
        <dbReference type="ARBA" id="ARBA00023136"/>
    </source>
</evidence>
<dbReference type="GO" id="GO:0009267">
    <property type="term" value="P:cellular response to starvation"/>
    <property type="evidence" value="ECO:0007669"/>
    <property type="project" value="EnsemblMetazoa"/>
</dbReference>
<evidence type="ECO:0000256" key="4">
    <source>
        <dbReference type="PROSITE-ProRule" id="PRU01006"/>
    </source>
</evidence>
<dbReference type="PhylomeDB" id="B3MTQ2"/>
<dbReference type="GO" id="GO:0012505">
    <property type="term" value="C:endomembrane system"/>
    <property type="evidence" value="ECO:0007669"/>
    <property type="project" value="UniProtKB-SubCell"/>
</dbReference>
<evidence type="ECO:0000256" key="3">
    <source>
        <dbReference type="ARBA" id="ARBA00038201"/>
    </source>
</evidence>
<dbReference type="HOGENOM" id="CLU_004190_1_1_1"/>
<dbReference type="GO" id="GO:0005737">
    <property type="term" value="C:cytoplasm"/>
    <property type="evidence" value="ECO:0007669"/>
    <property type="project" value="TreeGrafter"/>
</dbReference>
<dbReference type="CTD" id="23339"/>
<dbReference type="GO" id="GO:0006886">
    <property type="term" value="P:intracellular protein transport"/>
    <property type="evidence" value="ECO:0007669"/>
    <property type="project" value="UniProtKB-UniRule"/>
</dbReference>
<comment type="similarity">
    <text evidence="3">Belongs to the VAM6/VPS39 family.</text>
</comment>
<dbReference type="PROSITE" id="PS50219">
    <property type="entry name" value="CNH"/>
    <property type="match status" value="1"/>
</dbReference>
<dbReference type="FunCoup" id="B3MTQ2">
    <property type="interactions" value="2356"/>
</dbReference>
<dbReference type="GO" id="GO:0097352">
    <property type="term" value="P:autophagosome maturation"/>
    <property type="evidence" value="ECO:0007669"/>
    <property type="project" value="EnsemblMetazoa"/>
</dbReference>
<keyword evidence="7" id="KW-1185">Reference proteome</keyword>
<dbReference type="InterPro" id="IPR019453">
    <property type="entry name" value="VPS39/TGFA1_Znf"/>
</dbReference>
<sequence length="873" mass="99967">MHQAYSVHPILTKGVQIESIAAYGNHVILGTNSGQLIMYVIEDQKDVDMRMFNNNFSRKAISQMEVVAAENLLFVLTDNLVQVCDISRVESNFAFLHSALNTKGCTLFTMDVGSEKSTTGEVVTLIRLCCAIRRKLVFFYWKTNMIDSLEISIDLSDVPKSLCWVGHAVCVGYKDQYVIYDISVIPPKKHDLILTSSSISRDPCSCIIRNNLLGISKDNYLVVVDPSQYKDSSKEEVRPSGMESKNSPPPIPWSSSILGLVWDEPYVIGRVNQSIEVRSLLGKDTLVQNIPELAKTRFLVRASQGIIFAAAISELWCIRLVDIPTQREQLIQQRKFQLAIELTQISDEPTVEKTNIIRQIHMLNAKALFTNKDFSEAMKEFEKAAVDPYDVIRLFPNLGPEPNQGNENLHVPVPSVPMLEETDLEYAYEALIEFLSAARQREVVKLRDTKSTSKSLLEIIDTTLLKCYLQTKDLMVAPILRLNQCHLVESERTLKKYNKISELIILYQMKGKHRDALNLLKDQASREGSVLQGRERTIRYLQELGSDHLQLIFEFADWVLQENPEEGLTIFTEELIEVESLPRAKVLDFLVSKHKALVIPYLEHLIAVWNDENTLRHNALIKQYFDKIQRMLTEKEKGEDVPELKTLREKLYKMLKESDKYSPDRVLEDFPTNILLEERALILGRLKQHDKVLAIFIHVLGDVSKATEYAEANYEEDNEIFHTLIKCILIPPKEPLYVGVPLHTDFATVNRELALELLNKYATKMNPFDVVPLLPDDMPLPHIEQYLNKSLRHILADKHQSLIMRGLLEAESSRLEKELQAKENISFEVNEFTLCSDCEKPFNIPRRFVRFPNGDIVHLSCYDRLAQEAGQKQ</sequence>
<keyword evidence="2" id="KW-0472">Membrane</keyword>
<dbReference type="InterPro" id="IPR019452">
    <property type="entry name" value="VPS39/TGF_beta_rcpt-assoc_1"/>
</dbReference>
<reference evidence="6 7" key="1">
    <citation type="journal article" date="2007" name="Nature">
        <title>Evolution of genes and genomes on the Drosophila phylogeny.</title>
        <authorList>
            <consortium name="Drosophila 12 Genomes Consortium"/>
            <person name="Clark A.G."/>
            <person name="Eisen M.B."/>
            <person name="Smith D.R."/>
            <person name="Bergman C.M."/>
            <person name="Oliver B."/>
            <person name="Markow T.A."/>
            <person name="Kaufman T.C."/>
            <person name="Kellis M."/>
            <person name="Gelbart W."/>
            <person name="Iyer V.N."/>
            <person name="Pollard D.A."/>
            <person name="Sackton T.B."/>
            <person name="Larracuente A.M."/>
            <person name="Singh N.D."/>
            <person name="Abad J.P."/>
            <person name="Abt D.N."/>
            <person name="Adryan B."/>
            <person name="Aguade M."/>
            <person name="Akashi H."/>
            <person name="Anderson W.W."/>
            <person name="Aquadro C.F."/>
            <person name="Ardell D.H."/>
            <person name="Arguello R."/>
            <person name="Artieri C.G."/>
            <person name="Barbash D.A."/>
            <person name="Barker D."/>
            <person name="Barsanti P."/>
            <person name="Batterham P."/>
            <person name="Batzoglou S."/>
            <person name="Begun D."/>
            <person name="Bhutkar A."/>
            <person name="Blanco E."/>
            <person name="Bosak S.A."/>
            <person name="Bradley R.K."/>
            <person name="Brand A.D."/>
            <person name="Brent M.R."/>
            <person name="Brooks A.N."/>
            <person name="Brown R.H."/>
            <person name="Butlin R.K."/>
            <person name="Caggese C."/>
            <person name="Calvi B.R."/>
            <person name="Bernardo de Carvalho A."/>
            <person name="Caspi A."/>
            <person name="Castrezana S."/>
            <person name="Celniker S.E."/>
            <person name="Chang J.L."/>
            <person name="Chapple C."/>
            <person name="Chatterji S."/>
            <person name="Chinwalla A."/>
            <person name="Civetta A."/>
            <person name="Clifton S.W."/>
            <person name="Comeron J.M."/>
            <person name="Costello J.C."/>
            <person name="Coyne J.A."/>
            <person name="Daub J."/>
            <person name="David R.G."/>
            <person name="Delcher A.L."/>
            <person name="Delehaunty K."/>
            <person name="Do C.B."/>
            <person name="Ebling H."/>
            <person name="Edwards K."/>
            <person name="Eickbush T."/>
            <person name="Evans J.D."/>
            <person name="Filipski A."/>
            <person name="Findeiss S."/>
            <person name="Freyhult E."/>
            <person name="Fulton L."/>
            <person name="Fulton R."/>
            <person name="Garcia A.C."/>
            <person name="Gardiner A."/>
            <person name="Garfield D.A."/>
            <person name="Garvin B.E."/>
            <person name="Gibson G."/>
            <person name="Gilbert D."/>
            <person name="Gnerre S."/>
            <person name="Godfrey J."/>
            <person name="Good R."/>
            <person name="Gotea V."/>
            <person name="Gravely B."/>
            <person name="Greenberg A.J."/>
            <person name="Griffiths-Jones S."/>
            <person name="Gross S."/>
            <person name="Guigo R."/>
            <person name="Gustafson E.A."/>
            <person name="Haerty W."/>
            <person name="Hahn M.W."/>
            <person name="Halligan D.L."/>
            <person name="Halpern A.L."/>
            <person name="Halter G.M."/>
            <person name="Han M.V."/>
            <person name="Heger A."/>
            <person name="Hillier L."/>
            <person name="Hinrichs A.S."/>
            <person name="Holmes I."/>
            <person name="Hoskins R.A."/>
            <person name="Hubisz M.J."/>
            <person name="Hultmark D."/>
            <person name="Huntley M.A."/>
            <person name="Jaffe D.B."/>
            <person name="Jagadeeshan S."/>
            <person name="Jeck W.R."/>
            <person name="Johnson J."/>
            <person name="Jones C.D."/>
            <person name="Jordan W.C."/>
            <person name="Karpen G.H."/>
            <person name="Kataoka E."/>
            <person name="Keightley P.D."/>
            <person name="Kheradpour P."/>
            <person name="Kirkness E.F."/>
            <person name="Koerich L.B."/>
            <person name="Kristiansen K."/>
            <person name="Kudrna D."/>
            <person name="Kulathinal R.J."/>
            <person name="Kumar S."/>
            <person name="Kwok R."/>
            <person name="Lander E."/>
            <person name="Langley C.H."/>
            <person name="Lapoint R."/>
            <person name="Lazzaro B.P."/>
            <person name="Lee S.J."/>
            <person name="Levesque L."/>
            <person name="Li R."/>
            <person name="Lin C.F."/>
            <person name="Lin M.F."/>
            <person name="Lindblad-Toh K."/>
            <person name="Llopart A."/>
            <person name="Long M."/>
            <person name="Low L."/>
            <person name="Lozovsky E."/>
            <person name="Lu J."/>
            <person name="Luo M."/>
            <person name="Machado C.A."/>
            <person name="Makalowski W."/>
            <person name="Marzo M."/>
            <person name="Matsuda M."/>
            <person name="Matzkin L."/>
            <person name="McAllister B."/>
            <person name="McBride C.S."/>
            <person name="McKernan B."/>
            <person name="McKernan K."/>
            <person name="Mendez-Lago M."/>
            <person name="Minx P."/>
            <person name="Mollenhauer M.U."/>
            <person name="Montooth K."/>
            <person name="Mount S.M."/>
            <person name="Mu X."/>
            <person name="Myers E."/>
            <person name="Negre B."/>
            <person name="Newfeld S."/>
            <person name="Nielsen R."/>
            <person name="Noor M.A."/>
            <person name="O'Grady P."/>
            <person name="Pachter L."/>
            <person name="Papaceit M."/>
            <person name="Parisi M.J."/>
            <person name="Parisi M."/>
            <person name="Parts L."/>
            <person name="Pedersen J.S."/>
            <person name="Pesole G."/>
            <person name="Phillippy A.M."/>
            <person name="Ponting C.P."/>
            <person name="Pop M."/>
            <person name="Porcelli D."/>
            <person name="Powell J.R."/>
            <person name="Prohaska S."/>
            <person name="Pruitt K."/>
            <person name="Puig M."/>
            <person name="Quesneville H."/>
            <person name="Ram K.R."/>
            <person name="Rand D."/>
            <person name="Rasmussen M.D."/>
            <person name="Reed L.K."/>
            <person name="Reenan R."/>
            <person name="Reily A."/>
            <person name="Remington K.A."/>
            <person name="Rieger T.T."/>
            <person name="Ritchie M.G."/>
            <person name="Robin C."/>
            <person name="Rogers Y.H."/>
            <person name="Rohde C."/>
            <person name="Rozas J."/>
            <person name="Rubenfield M.J."/>
            <person name="Ruiz A."/>
            <person name="Russo S."/>
            <person name="Salzberg S.L."/>
            <person name="Sanchez-Gracia A."/>
            <person name="Saranga D.J."/>
            <person name="Sato H."/>
            <person name="Schaeffer S.W."/>
            <person name="Schatz M.C."/>
            <person name="Schlenke T."/>
            <person name="Schwartz R."/>
            <person name="Segarra C."/>
            <person name="Singh R.S."/>
            <person name="Sirot L."/>
            <person name="Sirota M."/>
            <person name="Sisneros N.B."/>
            <person name="Smith C.D."/>
            <person name="Smith T.F."/>
            <person name="Spieth J."/>
            <person name="Stage D.E."/>
            <person name="Stark A."/>
            <person name="Stephan W."/>
            <person name="Strausberg R.L."/>
            <person name="Strempel S."/>
            <person name="Sturgill D."/>
            <person name="Sutton G."/>
            <person name="Sutton G.G."/>
            <person name="Tao W."/>
            <person name="Teichmann S."/>
            <person name="Tobari Y.N."/>
            <person name="Tomimura Y."/>
            <person name="Tsolas J.M."/>
            <person name="Valente V.L."/>
            <person name="Venter E."/>
            <person name="Venter J.C."/>
            <person name="Vicario S."/>
            <person name="Vieira F.G."/>
            <person name="Vilella A.J."/>
            <person name="Villasante A."/>
            <person name="Walenz B."/>
            <person name="Wang J."/>
            <person name="Wasserman M."/>
            <person name="Watts T."/>
            <person name="Wilson D."/>
            <person name="Wilson R.K."/>
            <person name="Wing R.A."/>
            <person name="Wolfner M.F."/>
            <person name="Wong A."/>
            <person name="Wong G.K."/>
            <person name="Wu C.I."/>
            <person name="Wu G."/>
            <person name="Yamamoto D."/>
            <person name="Yang H.P."/>
            <person name="Yang S.P."/>
            <person name="Yorke J.A."/>
            <person name="Yoshida K."/>
            <person name="Zdobnov E."/>
            <person name="Zhang P."/>
            <person name="Zhang Y."/>
            <person name="Zimin A.V."/>
            <person name="Baldwin J."/>
            <person name="Abdouelleil A."/>
            <person name="Abdulkadir J."/>
            <person name="Abebe A."/>
            <person name="Abera B."/>
            <person name="Abreu J."/>
            <person name="Acer S.C."/>
            <person name="Aftuck L."/>
            <person name="Alexander A."/>
            <person name="An P."/>
            <person name="Anderson E."/>
            <person name="Anderson S."/>
            <person name="Arachi H."/>
            <person name="Azer M."/>
            <person name="Bachantsang P."/>
            <person name="Barry A."/>
            <person name="Bayul T."/>
            <person name="Berlin A."/>
            <person name="Bessette D."/>
            <person name="Bloom T."/>
            <person name="Blye J."/>
            <person name="Boguslavskiy L."/>
            <person name="Bonnet C."/>
            <person name="Boukhgalter B."/>
            <person name="Bourzgui I."/>
            <person name="Brown A."/>
            <person name="Cahill P."/>
            <person name="Channer S."/>
            <person name="Cheshatsang Y."/>
            <person name="Chuda L."/>
            <person name="Citroen M."/>
            <person name="Collymore A."/>
            <person name="Cooke P."/>
            <person name="Costello M."/>
            <person name="D'Aco K."/>
            <person name="Daza R."/>
            <person name="De Haan G."/>
            <person name="DeGray S."/>
            <person name="DeMaso C."/>
            <person name="Dhargay N."/>
            <person name="Dooley K."/>
            <person name="Dooley E."/>
            <person name="Doricent M."/>
            <person name="Dorje P."/>
            <person name="Dorjee K."/>
            <person name="Dupes A."/>
            <person name="Elong R."/>
            <person name="Falk J."/>
            <person name="Farina A."/>
            <person name="Faro S."/>
            <person name="Ferguson D."/>
            <person name="Fisher S."/>
            <person name="Foley C.D."/>
            <person name="Franke A."/>
            <person name="Friedrich D."/>
            <person name="Gadbois L."/>
            <person name="Gearin G."/>
            <person name="Gearin C.R."/>
            <person name="Giannoukos G."/>
            <person name="Goode T."/>
            <person name="Graham J."/>
            <person name="Grandbois E."/>
            <person name="Grewal S."/>
            <person name="Gyaltsen K."/>
            <person name="Hafez N."/>
            <person name="Hagos B."/>
            <person name="Hall J."/>
            <person name="Henson C."/>
            <person name="Hollinger A."/>
            <person name="Honan T."/>
            <person name="Huard M.D."/>
            <person name="Hughes L."/>
            <person name="Hurhula B."/>
            <person name="Husby M.E."/>
            <person name="Kamat A."/>
            <person name="Kanga B."/>
            <person name="Kashin S."/>
            <person name="Khazanovich D."/>
            <person name="Kisner P."/>
            <person name="Lance K."/>
            <person name="Lara M."/>
            <person name="Lee W."/>
            <person name="Lennon N."/>
            <person name="Letendre F."/>
            <person name="LeVine R."/>
            <person name="Lipovsky A."/>
            <person name="Liu X."/>
            <person name="Liu J."/>
            <person name="Liu S."/>
            <person name="Lokyitsang T."/>
            <person name="Lokyitsang Y."/>
            <person name="Lubonja R."/>
            <person name="Lui A."/>
            <person name="MacDonald P."/>
            <person name="Magnisalis V."/>
            <person name="Maru K."/>
            <person name="Matthews C."/>
            <person name="McCusker W."/>
            <person name="McDonough S."/>
            <person name="Mehta T."/>
            <person name="Meldrim J."/>
            <person name="Meneus L."/>
            <person name="Mihai O."/>
            <person name="Mihalev A."/>
            <person name="Mihova T."/>
            <person name="Mittelman R."/>
            <person name="Mlenga V."/>
            <person name="Montmayeur A."/>
            <person name="Mulrain L."/>
            <person name="Navidi A."/>
            <person name="Naylor J."/>
            <person name="Negash T."/>
            <person name="Nguyen T."/>
            <person name="Nguyen N."/>
            <person name="Nicol R."/>
            <person name="Norbu C."/>
            <person name="Norbu N."/>
            <person name="Novod N."/>
            <person name="O'Neill B."/>
            <person name="Osman S."/>
            <person name="Markiewicz E."/>
            <person name="Oyono O.L."/>
            <person name="Patti C."/>
            <person name="Phunkhang P."/>
            <person name="Pierre F."/>
            <person name="Priest M."/>
            <person name="Raghuraman S."/>
            <person name="Rege F."/>
            <person name="Reyes R."/>
            <person name="Rise C."/>
            <person name="Rogov P."/>
            <person name="Ross K."/>
            <person name="Ryan E."/>
            <person name="Settipalli S."/>
            <person name="Shea T."/>
            <person name="Sherpa N."/>
            <person name="Shi L."/>
            <person name="Shih D."/>
            <person name="Sparrow T."/>
            <person name="Spaulding J."/>
            <person name="Stalker J."/>
            <person name="Stange-Thomann N."/>
            <person name="Stavropoulos S."/>
            <person name="Stone C."/>
            <person name="Strader C."/>
            <person name="Tesfaye S."/>
            <person name="Thomson T."/>
            <person name="Thoulutsang Y."/>
            <person name="Thoulutsang D."/>
            <person name="Topham K."/>
            <person name="Topping I."/>
            <person name="Tsamla T."/>
            <person name="Vassiliev H."/>
            <person name="Vo A."/>
            <person name="Wangchuk T."/>
            <person name="Wangdi T."/>
            <person name="Weiand M."/>
            <person name="Wilkinson J."/>
            <person name="Wilson A."/>
            <person name="Yadav S."/>
            <person name="Young G."/>
            <person name="Yu Q."/>
            <person name="Zembek L."/>
            <person name="Zhong D."/>
            <person name="Zimmer A."/>
            <person name="Zwirko Z."/>
            <person name="Jaffe D.B."/>
            <person name="Alvarez P."/>
            <person name="Brockman W."/>
            <person name="Butler J."/>
            <person name="Chin C."/>
            <person name="Gnerre S."/>
            <person name="Grabherr M."/>
            <person name="Kleber M."/>
            <person name="Mauceli E."/>
            <person name="MacCallum I."/>
        </authorList>
    </citation>
    <scope>NUCLEOTIDE SEQUENCE [LARGE SCALE GENOMIC DNA]</scope>
    <source>
        <strain evidence="7">Tucson 14024-0371.13</strain>
    </source>
</reference>
<dbReference type="PANTHER" id="PTHR12894">
    <property type="entry name" value="CNH DOMAIN CONTAINING"/>
    <property type="match status" value="1"/>
</dbReference>
<dbReference type="GO" id="GO:0160156">
    <property type="term" value="P:secretory granule-lysosome fusion"/>
    <property type="evidence" value="ECO:0007669"/>
    <property type="project" value="EnsemblMetazoa"/>
</dbReference>
<organism evidence="6 7">
    <name type="scientific">Drosophila ananassae</name>
    <name type="common">Fruit fly</name>
    <dbReference type="NCBI Taxonomy" id="7217"/>
    <lineage>
        <taxon>Eukaryota</taxon>
        <taxon>Metazoa</taxon>
        <taxon>Ecdysozoa</taxon>
        <taxon>Arthropoda</taxon>
        <taxon>Hexapoda</taxon>
        <taxon>Insecta</taxon>
        <taxon>Pterygota</taxon>
        <taxon>Neoptera</taxon>
        <taxon>Endopterygota</taxon>
        <taxon>Diptera</taxon>
        <taxon>Brachycera</taxon>
        <taxon>Muscomorpha</taxon>
        <taxon>Ephydroidea</taxon>
        <taxon>Drosophilidae</taxon>
        <taxon>Drosophila</taxon>
        <taxon>Sophophora</taxon>
    </lineage>
</organism>
<dbReference type="Pfam" id="PF10366">
    <property type="entry name" value="Vps39_1"/>
    <property type="match status" value="1"/>
</dbReference>
<proteinExistence type="inferred from homology"/>
<dbReference type="Pfam" id="PF10367">
    <property type="entry name" value="zf-Vps39_C"/>
    <property type="match status" value="1"/>
</dbReference>
<dbReference type="GO" id="GO:0031267">
    <property type="term" value="F:small GTPase binding"/>
    <property type="evidence" value="ECO:0007669"/>
    <property type="project" value="EnsemblMetazoa"/>
</dbReference>